<feature type="domain" description="YokE-like PH" evidence="1">
    <location>
        <begin position="15"/>
        <end position="124"/>
    </location>
</feature>
<evidence type="ECO:0000313" key="2">
    <source>
        <dbReference type="EMBL" id="PWA11851.1"/>
    </source>
</evidence>
<dbReference type="Proteomes" id="UP000245998">
    <property type="component" value="Unassembled WGS sequence"/>
</dbReference>
<protein>
    <recommendedName>
        <fullName evidence="1">YokE-like PH domain-containing protein</fullName>
    </recommendedName>
</protein>
<comment type="caution">
    <text evidence="2">The sequence shown here is derived from an EMBL/GenBank/DDBJ whole genome shotgun (WGS) entry which is preliminary data.</text>
</comment>
<keyword evidence="3" id="KW-1185">Reference proteome</keyword>
<organism evidence="2 3">
    <name type="scientific">Pueribacillus theae</name>
    <dbReference type="NCBI Taxonomy" id="2171751"/>
    <lineage>
        <taxon>Bacteria</taxon>
        <taxon>Bacillati</taxon>
        <taxon>Bacillota</taxon>
        <taxon>Bacilli</taxon>
        <taxon>Bacillales</taxon>
        <taxon>Bacillaceae</taxon>
        <taxon>Pueribacillus</taxon>
    </lineage>
</organism>
<dbReference type="OrthoDB" id="2886800at2"/>
<reference evidence="2 3" key="1">
    <citation type="submission" date="2018-04" db="EMBL/GenBank/DDBJ databases">
        <title>Camelliibacillus theae gen. nov., sp. nov., isolated from Pu'er tea.</title>
        <authorList>
            <person name="Niu L."/>
        </authorList>
    </citation>
    <scope>NUCLEOTIDE SEQUENCE [LARGE SCALE GENOMIC DNA]</scope>
    <source>
        <strain evidence="2 3">T8</strain>
    </source>
</reference>
<dbReference type="Pfam" id="PF14470">
    <property type="entry name" value="bPH_3"/>
    <property type="match status" value="1"/>
</dbReference>
<dbReference type="AlphaFoldDB" id="A0A2U1K2W9"/>
<name>A0A2U1K2W9_9BACI</name>
<dbReference type="RefSeq" id="WP_116554495.1">
    <property type="nucleotide sequence ID" value="NZ_QCZG01000015.1"/>
</dbReference>
<evidence type="ECO:0000259" key="1">
    <source>
        <dbReference type="Pfam" id="PF14470"/>
    </source>
</evidence>
<gene>
    <name evidence="2" type="ORF">DCC39_08660</name>
</gene>
<accession>A0A2U1K2W9</accession>
<proteinExistence type="predicted"/>
<sequence>MQINKHIMDQINNNLDNNEEVLLSIPGKTAPTNPMLKFLPEISWLTKENMPILFVLTNHRILVYKSFVHQSITLVYSFNLSEISSFKDISGPLNGGIHFKLNDDRTFKFIFKKHRINEIIAYLQNEGL</sequence>
<dbReference type="EMBL" id="QCZG01000015">
    <property type="protein sequence ID" value="PWA11851.1"/>
    <property type="molecule type" value="Genomic_DNA"/>
</dbReference>
<dbReference type="InterPro" id="IPR039519">
    <property type="entry name" value="YokE-like_PH"/>
</dbReference>
<evidence type="ECO:0000313" key="3">
    <source>
        <dbReference type="Proteomes" id="UP000245998"/>
    </source>
</evidence>